<accession>A0A9D5DNB8</accession>
<evidence type="ECO:0000313" key="1">
    <source>
        <dbReference type="EMBL" id="KAJ1613006.1"/>
    </source>
</evidence>
<dbReference type="OrthoDB" id="342182at2759"/>
<organism evidence="1">
    <name type="scientific">Cryptosporidium canis</name>
    <dbReference type="NCBI Taxonomy" id="195482"/>
    <lineage>
        <taxon>Eukaryota</taxon>
        <taxon>Sar</taxon>
        <taxon>Alveolata</taxon>
        <taxon>Apicomplexa</taxon>
        <taxon>Conoidasida</taxon>
        <taxon>Coccidia</taxon>
        <taxon>Eucoccidiorida</taxon>
        <taxon>Eimeriorina</taxon>
        <taxon>Cryptosporidiidae</taxon>
        <taxon>Cryptosporidium</taxon>
    </lineage>
</organism>
<gene>
    <name evidence="1" type="ORF">OJ253_275</name>
</gene>
<dbReference type="EMBL" id="JAPCXC010000004">
    <property type="protein sequence ID" value="KAJ1613006.1"/>
    <property type="molecule type" value="Genomic_DNA"/>
</dbReference>
<name>A0A9D5DNB8_9CRYT</name>
<proteinExistence type="predicted"/>
<protein>
    <recommendedName>
        <fullName evidence="2">Origin recognition complex subunit 3</fullName>
    </recommendedName>
</protein>
<comment type="caution">
    <text evidence="1">The sequence shown here is derived from an EMBL/GenBank/DDBJ whole genome shotgun (WGS) entry which is preliminary data.</text>
</comment>
<evidence type="ECO:0008006" key="2">
    <source>
        <dbReference type="Google" id="ProtNLM"/>
    </source>
</evidence>
<reference evidence="1" key="1">
    <citation type="submission" date="2022-10" db="EMBL/GenBank/DDBJ databases">
        <title>Adaptive evolution leads to modifications in subtelomeric GC content in a zoonotic Cryptosporidium species.</title>
        <authorList>
            <person name="Li J."/>
            <person name="Feng Y."/>
            <person name="Xiao L."/>
        </authorList>
    </citation>
    <scope>NUCLEOTIDE SEQUENCE</scope>
    <source>
        <strain evidence="1">33844</strain>
    </source>
</reference>
<dbReference type="AlphaFoldDB" id="A0A9D5DNB8"/>
<sequence length="933" mass="108431">MYDKPFYISTIQGWGKNKFPDSTISDYRDTITLFGAVRPNVFNDNDNSSTFNQAWNFFISKFLKGLQLEMSNGLNKILENIASLIYQDIDYELPIIEALSGSSNTDHFIVFNTLEKFLHSHGHKYIVFLDHEKIGLEGLTISKILDNVWFSIEHGFLNLLIEEINNVFSDELNFENDTPTRISINTSTLSKRKDRKIIDRVDLVTEKCCGYKFRANSAPFEIDSHEFYIQSSDRLLNLKVELSHDKTPRPHLSKNNNTQRSLNITKGFKLLGSIFKTAKKYHLNFNPIIILFPSVECLAPGQLGQFLEIMSQLKETYKVPFVIILGISSNILYTQQVIGQSNWNKLKFVSVNLIDSKKVFFRSIINSLLCLDDYTSNFLLKGGFKTLEDMSLPETLELNGSSDDIENSESDVFPFKILSTECVIQLKDHFFQYDCCLTFSLKTIFVMFQLYLKNSSLDIFFRTSKYINPENLVKNKYLFDQLKLKYQINKKKSQDLYDGLKEGALAELDELRSNINIINLGLCILNITFLELLNMFDLNERYNLIFEWVEAIEKNDMHQLKKKISSLALTIKNIKPNTSIFSKMNNITEIFFIRNMKSFKEKSQILGMKFVWNINTFESNIYRLFVSRFDSPTSPGYILDNIFHSFNNTRISAIRKQLDYLLDEMLMPNFIQNTIDCNINNEYSISDDFSLIYKIYCANKGSKINLFKFFATFCSKVIESFNQNSAIPTDSKKHEEIDDKILLNFLPEPYDNLFCRFVRVINTFQLIGLLYLPQRNTKNEQENIFRMNSNRSKGHSMENEYSIKYADHHLKLLLNNIYAHKLYWGNSMETSEMFCNTREVTPESHMFNIENMELSKSSTNTNITSNNKRRNIAPCVKADNLNNIGKAKKTKLEILKLRAAEFNQKKIATFKSVRAQKAVSSTDKIRNLRRPNM</sequence>
<dbReference type="Proteomes" id="UP001067231">
    <property type="component" value="Unassembled WGS sequence"/>
</dbReference>